<proteinExistence type="predicted"/>
<dbReference type="PANTHER" id="PTHR46753">
    <property type="entry name" value="FYVE AND COILED-COIL DOMAIN-CONTAINING PROTEIN 1"/>
    <property type="match status" value="1"/>
</dbReference>
<dbReference type="Gene3D" id="1.20.58.900">
    <property type="match status" value="1"/>
</dbReference>
<evidence type="ECO:0000259" key="2">
    <source>
        <dbReference type="PROSITE" id="PS50106"/>
    </source>
</evidence>
<reference evidence="4" key="1">
    <citation type="submission" date="2023-10" db="EMBL/GenBank/DDBJ databases">
        <title>Genome assemblies of two species of porcelain crab, Petrolisthes cinctipes and Petrolisthes manimaculis (Anomura: Porcellanidae).</title>
        <authorList>
            <person name="Angst P."/>
        </authorList>
    </citation>
    <scope>NUCLEOTIDE SEQUENCE</scope>
    <source>
        <strain evidence="4">PB745_01</strain>
        <tissue evidence="4">Gill</tissue>
    </source>
</reference>
<dbReference type="Proteomes" id="UP001286313">
    <property type="component" value="Unassembled WGS sequence"/>
</dbReference>
<gene>
    <name evidence="4" type="ORF">Pcinc_013331</name>
</gene>
<dbReference type="PROSITE" id="PS50826">
    <property type="entry name" value="RUN"/>
    <property type="match status" value="1"/>
</dbReference>
<dbReference type="Gene3D" id="2.30.29.30">
    <property type="entry name" value="Pleckstrin-homology domain (PH domain)/Phosphotyrosine-binding domain (PTB)"/>
    <property type="match status" value="1"/>
</dbReference>
<feature type="domain" description="PDZ" evidence="2">
    <location>
        <begin position="190"/>
        <end position="246"/>
    </location>
</feature>
<dbReference type="InterPro" id="IPR004012">
    <property type="entry name" value="Run_dom"/>
</dbReference>
<dbReference type="AlphaFoldDB" id="A0AAE1FYV3"/>
<dbReference type="InterPro" id="IPR001478">
    <property type="entry name" value="PDZ"/>
</dbReference>
<evidence type="ECO:0000259" key="3">
    <source>
        <dbReference type="PROSITE" id="PS50826"/>
    </source>
</evidence>
<dbReference type="CDD" id="cd17682">
    <property type="entry name" value="RUN_RUFY4_like"/>
    <property type="match status" value="1"/>
</dbReference>
<evidence type="ECO:0000313" key="5">
    <source>
        <dbReference type="Proteomes" id="UP001286313"/>
    </source>
</evidence>
<dbReference type="SUPFAM" id="SSF50156">
    <property type="entry name" value="PDZ domain-like"/>
    <property type="match status" value="1"/>
</dbReference>
<dbReference type="InterPro" id="IPR036034">
    <property type="entry name" value="PDZ_sf"/>
</dbReference>
<sequence>MSISDPLIKELKGYILEATKLSSLNEAVVDTQPCLLPLCLVLEAIFRKGLNNLAHSAFGLTKRDYWTWLEKTAQSATGLQNGYKEAVESVANNPCVSSMQGRGRLFIRHALKHKCLHIPVEIIVRTKGQEGIYDADSIIGNEILGEIFLSLLYQCSHINFELQLDNASFLDDTWQLPGYHEYELVPCMDLGVYLGHVSGRAVVVRVEEGSVAAEDNKIEVGDIITEMFGTCIHGWRRGRVSSLLRQKRGLPITLRVIKGHDSTGLVFPGVVPLLRRLQVDVTQLQEKYQGEALAETTETPLIGSIGGQSVEYLGSLSVGETGDVTHIEHAVAAVVSQDRQAVSVALVTGEIGVQTLLRTNRKIILSHSYTEISSCGRRNDMPEYFAYIAGDTSCTISSHFTCFVFRAPSVEQLMAFIGPTGLFEAPAQNGLLLCSFKVSPDIESYRTYK</sequence>
<dbReference type="EMBL" id="JAWQEG010001109">
    <property type="protein sequence ID" value="KAK3882281.1"/>
    <property type="molecule type" value="Genomic_DNA"/>
</dbReference>
<dbReference type="InterPro" id="IPR011993">
    <property type="entry name" value="PH-like_dom_sf"/>
</dbReference>
<dbReference type="PROSITE" id="PS01179">
    <property type="entry name" value="PID"/>
    <property type="match status" value="1"/>
</dbReference>
<feature type="domain" description="PID" evidence="1">
    <location>
        <begin position="310"/>
        <end position="407"/>
    </location>
</feature>
<comment type="caution">
    <text evidence="4">The sequence shown here is derived from an EMBL/GenBank/DDBJ whole genome shotgun (WGS) entry which is preliminary data.</text>
</comment>
<evidence type="ECO:0008006" key="6">
    <source>
        <dbReference type="Google" id="ProtNLM"/>
    </source>
</evidence>
<dbReference type="PANTHER" id="PTHR46753:SF3">
    <property type="entry name" value="PDZ DOMAIN-CONTAINING PROTEIN"/>
    <property type="match status" value="1"/>
</dbReference>
<dbReference type="InterPro" id="IPR037213">
    <property type="entry name" value="Run_dom_sf"/>
</dbReference>
<dbReference type="Pfam" id="PF00595">
    <property type="entry name" value="PDZ"/>
    <property type="match status" value="1"/>
</dbReference>
<dbReference type="InterPro" id="IPR006020">
    <property type="entry name" value="PTB/PI_dom"/>
</dbReference>
<feature type="domain" description="RUN" evidence="3">
    <location>
        <begin position="29"/>
        <end position="167"/>
    </location>
</feature>
<dbReference type="SUPFAM" id="SSF140741">
    <property type="entry name" value="RUN domain-like"/>
    <property type="match status" value="1"/>
</dbReference>
<name>A0AAE1FYV3_PETCI</name>
<evidence type="ECO:0000313" key="4">
    <source>
        <dbReference type="EMBL" id="KAK3882281.1"/>
    </source>
</evidence>
<accession>A0AAE1FYV3</accession>
<protein>
    <recommendedName>
        <fullName evidence="6">RUN domain-containing protein</fullName>
    </recommendedName>
</protein>
<organism evidence="4 5">
    <name type="scientific">Petrolisthes cinctipes</name>
    <name type="common">Flat porcelain crab</name>
    <dbReference type="NCBI Taxonomy" id="88211"/>
    <lineage>
        <taxon>Eukaryota</taxon>
        <taxon>Metazoa</taxon>
        <taxon>Ecdysozoa</taxon>
        <taxon>Arthropoda</taxon>
        <taxon>Crustacea</taxon>
        <taxon>Multicrustacea</taxon>
        <taxon>Malacostraca</taxon>
        <taxon>Eumalacostraca</taxon>
        <taxon>Eucarida</taxon>
        <taxon>Decapoda</taxon>
        <taxon>Pleocyemata</taxon>
        <taxon>Anomura</taxon>
        <taxon>Galatheoidea</taxon>
        <taxon>Porcellanidae</taxon>
        <taxon>Petrolisthes</taxon>
    </lineage>
</organism>
<dbReference type="SUPFAM" id="SSF50729">
    <property type="entry name" value="PH domain-like"/>
    <property type="match status" value="1"/>
</dbReference>
<dbReference type="SMART" id="SM00228">
    <property type="entry name" value="PDZ"/>
    <property type="match status" value="1"/>
</dbReference>
<dbReference type="Gene3D" id="2.30.42.10">
    <property type="match status" value="1"/>
</dbReference>
<dbReference type="PROSITE" id="PS50106">
    <property type="entry name" value="PDZ"/>
    <property type="match status" value="1"/>
</dbReference>
<evidence type="ECO:0000259" key="1">
    <source>
        <dbReference type="PROSITE" id="PS01179"/>
    </source>
</evidence>
<dbReference type="CDD" id="cd00136">
    <property type="entry name" value="PDZ_canonical"/>
    <property type="match status" value="1"/>
</dbReference>
<dbReference type="Pfam" id="PF02759">
    <property type="entry name" value="RUN"/>
    <property type="match status" value="1"/>
</dbReference>
<keyword evidence="5" id="KW-1185">Reference proteome</keyword>